<protein>
    <submittedName>
        <fullName evidence="1">2-octaprenyl-3-methyl-6-methoxy-1,4-benzoquinol hydroxylase</fullName>
    </submittedName>
</protein>
<dbReference type="InterPro" id="IPR050509">
    <property type="entry name" value="CoA-transferase_III"/>
</dbReference>
<dbReference type="PATRIC" id="fig|1408189.4.peg.128"/>
<evidence type="ECO:0000313" key="2">
    <source>
        <dbReference type="Proteomes" id="UP000058446"/>
    </source>
</evidence>
<name>A0A0K2GXH4_9CORY</name>
<proteinExistence type="predicted"/>
<dbReference type="Pfam" id="PF02515">
    <property type="entry name" value="CoA_transf_3"/>
    <property type="match status" value="1"/>
</dbReference>
<dbReference type="KEGG" id="clw:CLAC_00645"/>
<dbReference type="PANTHER" id="PTHR48228:SF5">
    <property type="entry name" value="ALPHA-METHYLACYL-COA RACEMASE"/>
    <property type="match status" value="1"/>
</dbReference>
<dbReference type="InterPro" id="IPR003673">
    <property type="entry name" value="CoA-Trfase_fam_III"/>
</dbReference>
<accession>A0A0K2GXH4</accession>
<organism evidence="1 2">
    <name type="scientific">Corynebacterium lactis RW2-5</name>
    <dbReference type="NCBI Taxonomy" id="1408189"/>
    <lineage>
        <taxon>Bacteria</taxon>
        <taxon>Bacillati</taxon>
        <taxon>Actinomycetota</taxon>
        <taxon>Actinomycetes</taxon>
        <taxon>Mycobacteriales</taxon>
        <taxon>Corynebacteriaceae</taxon>
        <taxon>Corynebacterium</taxon>
    </lineage>
</organism>
<sequence length="300" mass="31189">MFRTESFEQGLAPKDTLNDGLSGALIGVSVVNFALNLPGPLAAQRLSQLGAEVTKVEPPSGDDFAHYARDWYATMCSGHEVVQLDLKSQQGKDAAEELLTGADVAITSFRPSALERMGLGNLAERFPGLIHIDIVGDVDSPETPGHDLTYQAQAGTLAPPAMPPVLLGDILGAEHAVTATLAALVRRGGRGVVKRGEGEGAGAHIRVGLKQAGEAGALPVRYGLTSTGGLLGGGHWTYGIYGTADGYVAVAALEPHFAKALSQATGATGREELESYLARRTTDEITALAQETGLPISAVR</sequence>
<gene>
    <name evidence="1" type="ORF">CLAC_00645</name>
</gene>
<evidence type="ECO:0000313" key="1">
    <source>
        <dbReference type="EMBL" id="ALA66485.1"/>
    </source>
</evidence>
<dbReference type="AlphaFoldDB" id="A0A0K2GXH4"/>
<dbReference type="RefSeq" id="WP_082312937.1">
    <property type="nucleotide sequence ID" value="NZ_CP006841.1"/>
</dbReference>
<dbReference type="STRING" id="1408189.CLAC_00645"/>
<dbReference type="GO" id="GO:0003824">
    <property type="term" value="F:catalytic activity"/>
    <property type="evidence" value="ECO:0007669"/>
    <property type="project" value="InterPro"/>
</dbReference>
<dbReference type="OrthoDB" id="9797653at2"/>
<dbReference type="InterPro" id="IPR044855">
    <property type="entry name" value="CoA-Trfase_III_dom3_sf"/>
</dbReference>
<dbReference type="Gene3D" id="3.40.50.10540">
    <property type="entry name" value="Crotonobetainyl-coa:carnitine coa-transferase, domain 1"/>
    <property type="match status" value="1"/>
</dbReference>
<dbReference type="Proteomes" id="UP000058446">
    <property type="component" value="Chromosome"/>
</dbReference>
<keyword evidence="2" id="KW-1185">Reference proteome</keyword>
<reference evidence="1 2" key="1">
    <citation type="submission" date="2013-10" db="EMBL/GenBank/DDBJ databases">
        <title>Complete genome sequence of Corynebacterium lactis DSM 45799(T), isolated from raw cow milk.</title>
        <authorList>
            <person name="Ruckert C."/>
            <person name="Albersmeier A."/>
            <person name="Lipski A."/>
            <person name="Kalinowski J."/>
        </authorList>
    </citation>
    <scope>NUCLEOTIDE SEQUENCE [LARGE SCALE GENOMIC DNA]</scope>
    <source>
        <strain evidence="1 2">RW2-5</strain>
    </source>
</reference>
<dbReference type="SUPFAM" id="SSF89796">
    <property type="entry name" value="CoA-transferase family III (CaiB/BaiF)"/>
    <property type="match status" value="1"/>
</dbReference>
<dbReference type="InterPro" id="IPR023606">
    <property type="entry name" value="CoA-Trfase_III_dom_1_sf"/>
</dbReference>
<dbReference type="Gene3D" id="3.30.1540.10">
    <property type="entry name" value="formyl-coa transferase, domain 3"/>
    <property type="match status" value="1"/>
</dbReference>
<dbReference type="EMBL" id="CP006841">
    <property type="protein sequence ID" value="ALA66485.1"/>
    <property type="molecule type" value="Genomic_DNA"/>
</dbReference>
<dbReference type="PANTHER" id="PTHR48228">
    <property type="entry name" value="SUCCINYL-COA--D-CITRAMALATE COA-TRANSFERASE"/>
    <property type="match status" value="1"/>
</dbReference>